<dbReference type="AlphaFoldDB" id="A0A2H0ULX1"/>
<name>A0A2H0ULX1_9BACT</name>
<comment type="caution">
    <text evidence="1">The sequence shown here is derived from an EMBL/GenBank/DDBJ whole genome shotgun (WGS) entry which is preliminary data.</text>
</comment>
<dbReference type="EMBL" id="PFBD01000003">
    <property type="protein sequence ID" value="PIR87414.1"/>
    <property type="molecule type" value="Genomic_DNA"/>
</dbReference>
<protein>
    <submittedName>
        <fullName evidence="1">Uncharacterized protein</fullName>
    </submittedName>
</protein>
<sequence>MTTQNSPVSVVRVDELTSIAVLQFEQIRVGFLIWTDDKKHNASVQFYVPGEPKRRVPWSYEVPNLAIYEPGFECDTSVVCLCCYRPEAETSGEGQKLWHAWMEKIHATVREQSIDALFGRNLDMHHCGFYEAMAGWRTLAELLGQMKEDTEEIYDFRTRFAQFLAELGVAQCFLDGYDRDRLRRYSIVSVDDHDNKFWANEVR</sequence>
<evidence type="ECO:0000313" key="1">
    <source>
        <dbReference type="EMBL" id="PIR87414.1"/>
    </source>
</evidence>
<reference evidence="2" key="1">
    <citation type="submission" date="2017-09" db="EMBL/GenBank/DDBJ databases">
        <title>Depth-based differentiation of microbial function through sediment-hosted aquifers and enrichment of novel symbionts in the deep terrestrial subsurface.</title>
        <authorList>
            <person name="Probst A.J."/>
            <person name="Ladd B."/>
            <person name="Jarett J.K."/>
            <person name="Geller-Mcgrath D.E."/>
            <person name="Sieber C.M.K."/>
            <person name="Emerson J.B."/>
            <person name="Anantharaman K."/>
            <person name="Thomas B.C."/>
            <person name="Malmstrom R."/>
            <person name="Stieglmeier M."/>
            <person name="Klingl A."/>
            <person name="Woyke T."/>
            <person name="Ryan C.M."/>
            <person name="Banfield J.F."/>
        </authorList>
    </citation>
    <scope>NUCLEOTIDE SEQUENCE [LARGE SCALE GENOMIC DNA]</scope>
</reference>
<accession>A0A2H0ULX1</accession>
<dbReference type="Proteomes" id="UP000229526">
    <property type="component" value="Unassembled WGS sequence"/>
</dbReference>
<evidence type="ECO:0000313" key="2">
    <source>
        <dbReference type="Proteomes" id="UP000229526"/>
    </source>
</evidence>
<gene>
    <name evidence="1" type="ORF">COU11_00605</name>
</gene>
<organism evidence="1 2">
    <name type="scientific">Candidatus Harrisonbacteria bacterium CG10_big_fil_rev_8_21_14_0_10_49_15</name>
    <dbReference type="NCBI Taxonomy" id="1974587"/>
    <lineage>
        <taxon>Bacteria</taxon>
        <taxon>Candidatus Harrisoniibacteriota</taxon>
    </lineage>
</organism>
<proteinExistence type="predicted"/>